<dbReference type="RefSeq" id="WP_015160919.1">
    <property type="nucleotide sequence ID" value="NC_019697.1"/>
</dbReference>
<dbReference type="Gene3D" id="1.25.40.10">
    <property type="entry name" value="Tetratricopeptide repeat domain"/>
    <property type="match status" value="2"/>
</dbReference>
<evidence type="ECO:0000313" key="5">
    <source>
        <dbReference type="Proteomes" id="UP000010366"/>
    </source>
</evidence>
<dbReference type="GO" id="GO:0009279">
    <property type="term" value="C:cell outer membrane"/>
    <property type="evidence" value="ECO:0007669"/>
    <property type="project" value="TreeGrafter"/>
</dbReference>
<evidence type="ECO:0000256" key="3">
    <source>
        <dbReference type="PROSITE-ProRule" id="PRU00339"/>
    </source>
</evidence>
<dbReference type="KEGG" id="cmp:Cha6605_3831"/>
<dbReference type="InterPro" id="IPR050498">
    <property type="entry name" value="Ycf3"/>
</dbReference>
<dbReference type="HOGENOM" id="CLU_003728_11_4_3"/>
<protein>
    <submittedName>
        <fullName evidence="4">Tetratricopeptide repeat protein</fullName>
    </submittedName>
</protein>
<keyword evidence="5" id="KW-1185">Reference proteome</keyword>
<reference evidence="4 5" key="1">
    <citation type="submission" date="2012-05" db="EMBL/GenBank/DDBJ databases">
        <title>Finished chromosome of genome of Chamaesiphon sp. PCC 6605.</title>
        <authorList>
            <consortium name="US DOE Joint Genome Institute"/>
            <person name="Gugger M."/>
            <person name="Coursin T."/>
            <person name="Rippka R."/>
            <person name="Tandeau De Marsac N."/>
            <person name="Huntemann M."/>
            <person name="Wei C.-L."/>
            <person name="Han J."/>
            <person name="Detter J.C."/>
            <person name="Han C."/>
            <person name="Tapia R."/>
            <person name="Chen A."/>
            <person name="Kyrpides N."/>
            <person name="Mavromatis K."/>
            <person name="Markowitz V."/>
            <person name="Szeto E."/>
            <person name="Ivanova N."/>
            <person name="Pagani I."/>
            <person name="Pati A."/>
            <person name="Goodwin L."/>
            <person name="Nordberg H.P."/>
            <person name="Cantor M.N."/>
            <person name="Hua S.X."/>
            <person name="Woyke T."/>
            <person name="Kerfeld C.A."/>
        </authorList>
    </citation>
    <scope>NUCLEOTIDE SEQUENCE [LARGE SCALE GENOMIC DNA]</scope>
    <source>
        <strain evidence="5">ATCC 27169 / PCC 6605</strain>
    </source>
</reference>
<dbReference type="PANTHER" id="PTHR44858">
    <property type="entry name" value="TETRATRICOPEPTIDE REPEAT PROTEIN 6"/>
    <property type="match status" value="1"/>
</dbReference>
<keyword evidence="2 3" id="KW-0802">TPR repeat</keyword>
<accession>K9UK55</accession>
<dbReference type="STRING" id="1173020.Cha6605_3831"/>
<organism evidence="4 5">
    <name type="scientific">Chamaesiphon minutus (strain ATCC 27169 / PCC 6605)</name>
    <dbReference type="NCBI Taxonomy" id="1173020"/>
    <lineage>
        <taxon>Bacteria</taxon>
        <taxon>Bacillati</taxon>
        <taxon>Cyanobacteriota</taxon>
        <taxon>Cyanophyceae</taxon>
        <taxon>Gomontiellales</taxon>
        <taxon>Chamaesiphonaceae</taxon>
        <taxon>Chamaesiphon</taxon>
    </lineage>
</organism>
<dbReference type="PROSITE" id="PS50005">
    <property type="entry name" value="TPR"/>
    <property type="match status" value="1"/>
</dbReference>
<dbReference type="GO" id="GO:0046813">
    <property type="term" value="P:receptor-mediated virion attachment to host cell"/>
    <property type="evidence" value="ECO:0007669"/>
    <property type="project" value="TreeGrafter"/>
</dbReference>
<dbReference type="InterPro" id="IPR019734">
    <property type="entry name" value="TPR_rpt"/>
</dbReference>
<keyword evidence="1" id="KW-0677">Repeat</keyword>
<dbReference type="eggNOG" id="COG0457">
    <property type="taxonomic scope" value="Bacteria"/>
</dbReference>
<dbReference type="Pfam" id="PF13414">
    <property type="entry name" value="TPR_11"/>
    <property type="match status" value="1"/>
</dbReference>
<feature type="repeat" description="TPR" evidence="3">
    <location>
        <begin position="83"/>
        <end position="116"/>
    </location>
</feature>
<name>K9UK55_CHAP6</name>
<evidence type="ECO:0000313" key="4">
    <source>
        <dbReference type="EMBL" id="AFY94801.1"/>
    </source>
</evidence>
<dbReference type="SMART" id="SM00028">
    <property type="entry name" value="TPR"/>
    <property type="match status" value="4"/>
</dbReference>
<sequence length="201" mass="22609">MKPIQMAVTLIALTSAFELGRAQIAMGYVANYETERQSQWSQASPIPTNTKLLEQGHKKQEQEDFVGAIADYTEFLKSNPNHVEGYSNRGFARAMTNDLQGAIQDFNRALEISPNNADVYNARGNVNAMVGNLSASIRDFNRAIRCDRNFADAYYNRAISRHSLGDRRGAKLDLSQAAKLFQQQKDLGGYQQAREWIDKLK</sequence>
<dbReference type="OrthoDB" id="556371at2"/>
<proteinExistence type="predicted"/>
<dbReference type="InterPro" id="IPR011990">
    <property type="entry name" value="TPR-like_helical_dom_sf"/>
</dbReference>
<dbReference type="Proteomes" id="UP000010366">
    <property type="component" value="Chromosome"/>
</dbReference>
<evidence type="ECO:0000256" key="1">
    <source>
        <dbReference type="ARBA" id="ARBA00022737"/>
    </source>
</evidence>
<dbReference type="EMBL" id="CP003600">
    <property type="protein sequence ID" value="AFY94801.1"/>
    <property type="molecule type" value="Genomic_DNA"/>
</dbReference>
<dbReference type="PANTHER" id="PTHR44858:SF1">
    <property type="entry name" value="UDP-N-ACETYLGLUCOSAMINE--PEPTIDE N-ACETYLGLUCOSAMINYLTRANSFERASE SPINDLY-RELATED"/>
    <property type="match status" value="1"/>
</dbReference>
<dbReference type="AlphaFoldDB" id="K9UK55"/>
<dbReference type="SUPFAM" id="SSF48452">
    <property type="entry name" value="TPR-like"/>
    <property type="match status" value="1"/>
</dbReference>
<evidence type="ECO:0000256" key="2">
    <source>
        <dbReference type="ARBA" id="ARBA00022803"/>
    </source>
</evidence>
<gene>
    <name evidence="4" type="ORF">Cha6605_3831</name>
</gene>